<sequence length="133" mass="15714">MKKMMLILLGLFYATFLWANNNLYNLTNEQQEHFYRLSQQYRCLVCQNESIADSKAGLAEDLKREIADKIIQNKSDEEIHQYLVTRYGEFISYRPPIKSQTVILWVIPFMVLAGLGWVVLKSRHLELERENND</sequence>
<comment type="function">
    <text evidence="7">Possible subunit of a heme lyase.</text>
</comment>
<keyword evidence="2 7" id="KW-0349">Heme</keyword>
<keyword evidence="7" id="KW-0472">Membrane</keyword>
<evidence type="ECO:0000256" key="6">
    <source>
        <dbReference type="ARBA" id="ARBA00023004"/>
    </source>
</evidence>
<feature type="domain" description="CcmH/CycL/Ccl2/NrfF N-terminal" evidence="8">
    <location>
        <begin position="8"/>
        <end position="126"/>
    </location>
</feature>
<dbReference type="InterPro" id="IPR051263">
    <property type="entry name" value="C-type_cytochrome_biogenesis"/>
</dbReference>
<evidence type="ECO:0000256" key="2">
    <source>
        <dbReference type="ARBA" id="ARBA00022617"/>
    </source>
</evidence>
<gene>
    <name evidence="9" type="ORF">C7N83_06230</name>
</gene>
<keyword evidence="4 7" id="KW-0732">Signal</keyword>
<accession>A0A2P7U0D1</accession>
<evidence type="ECO:0000259" key="8">
    <source>
        <dbReference type="Pfam" id="PF03918"/>
    </source>
</evidence>
<dbReference type="RefSeq" id="WP_106741390.1">
    <property type="nucleotide sequence ID" value="NZ_PXYY01000030.1"/>
</dbReference>
<evidence type="ECO:0000313" key="9">
    <source>
        <dbReference type="EMBL" id="PSJ80440.1"/>
    </source>
</evidence>
<dbReference type="InterPro" id="IPR005616">
    <property type="entry name" value="CcmH/CycL/Ccl2/NrfF_N"/>
</dbReference>
<keyword evidence="7" id="KW-0812">Transmembrane</keyword>
<keyword evidence="3 7" id="KW-0479">Metal-binding</keyword>
<dbReference type="GO" id="GO:0005886">
    <property type="term" value="C:plasma membrane"/>
    <property type="evidence" value="ECO:0007669"/>
    <property type="project" value="TreeGrafter"/>
</dbReference>
<keyword evidence="6 7" id="KW-0408">Iron</keyword>
<dbReference type="Pfam" id="PF03918">
    <property type="entry name" value="CcmH"/>
    <property type="match status" value="1"/>
</dbReference>
<reference evidence="9 10" key="1">
    <citation type="submission" date="2018-03" db="EMBL/GenBank/DDBJ databases">
        <title>Neisseria weixii sp. nov., isolated from the intestinal contents of Tibetan Plateau pika (Ochotona curzoniae) in Yushu, Qinghai Province, China.</title>
        <authorList>
            <person name="Gui Z."/>
        </authorList>
    </citation>
    <scope>NUCLEOTIDE SEQUENCE [LARGE SCALE GENOMIC DNA]</scope>
    <source>
        <strain evidence="9 10">ATCC 51483</strain>
    </source>
</reference>
<evidence type="ECO:0000313" key="10">
    <source>
        <dbReference type="Proteomes" id="UP000241868"/>
    </source>
</evidence>
<dbReference type="PANTHER" id="PTHR47870:SF1">
    <property type="entry name" value="CYTOCHROME C-TYPE BIOGENESIS PROTEIN CCMH"/>
    <property type="match status" value="1"/>
</dbReference>
<dbReference type="GO" id="GO:0046872">
    <property type="term" value="F:metal ion binding"/>
    <property type="evidence" value="ECO:0007669"/>
    <property type="project" value="UniProtKB-KW"/>
</dbReference>
<evidence type="ECO:0000256" key="5">
    <source>
        <dbReference type="ARBA" id="ARBA00022748"/>
    </source>
</evidence>
<evidence type="ECO:0000256" key="1">
    <source>
        <dbReference type="ARBA" id="ARBA00010342"/>
    </source>
</evidence>
<feature type="transmembrane region" description="Helical" evidence="7">
    <location>
        <begin position="102"/>
        <end position="120"/>
    </location>
</feature>
<dbReference type="InterPro" id="IPR038297">
    <property type="entry name" value="CcmH/CycL/NrfF/Ccl2_sf"/>
</dbReference>
<dbReference type="AlphaFoldDB" id="A0A2P7U0D1"/>
<dbReference type="OrthoDB" id="9804975at2"/>
<comment type="caution">
    <text evidence="9">The sequence shown here is derived from an EMBL/GenBank/DDBJ whole genome shotgun (WGS) entry which is preliminary data.</text>
</comment>
<keyword evidence="5" id="KW-0201">Cytochrome c-type biogenesis</keyword>
<proteinExistence type="inferred from homology"/>
<evidence type="ECO:0000256" key="4">
    <source>
        <dbReference type="ARBA" id="ARBA00022729"/>
    </source>
</evidence>
<dbReference type="CDD" id="cd16378">
    <property type="entry name" value="CcmH_N"/>
    <property type="match status" value="1"/>
</dbReference>
<name>A0A2P7U0D1_9NEIS</name>
<dbReference type="EMBL" id="PXYY01000030">
    <property type="protein sequence ID" value="PSJ80440.1"/>
    <property type="molecule type" value="Genomic_DNA"/>
</dbReference>
<evidence type="ECO:0000256" key="7">
    <source>
        <dbReference type="RuleBase" id="RU364112"/>
    </source>
</evidence>
<organism evidence="9 10">
    <name type="scientific">Neisseria iguanae</name>
    <dbReference type="NCBI Taxonomy" id="90242"/>
    <lineage>
        <taxon>Bacteria</taxon>
        <taxon>Pseudomonadati</taxon>
        <taxon>Pseudomonadota</taxon>
        <taxon>Betaproteobacteria</taxon>
        <taxon>Neisseriales</taxon>
        <taxon>Neisseriaceae</taxon>
        <taxon>Neisseria</taxon>
    </lineage>
</organism>
<evidence type="ECO:0000256" key="3">
    <source>
        <dbReference type="ARBA" id="ARBA00022723"/>
    </source>
</evidence>
<dbReference type="PANTHER" id="PTHR47870">
    <property type="entry name" value="CYTOCHROME C-TYPE BIOGENESIS PROTEIN CCMH"/>
    <property type="match status" value="1"/>
</dbReference>
<keyword evidence="10" id="KW-1185">Reference proteome</keyword>
<keyword evidence="7" id="KW-1133">Transmembrane helix</keyword>
<comment type="similarity">
    <text evidence="1 7">Belongs to the CcmH/CycL/Ccl2/NrfF family.</text>
</comment>
<dbReference type="Proteomes" id="UP000241868">
    <property type="component" value="Unassembled WGS sequence"/>
</dbReference>
<dbReference type="Gene3D" id="1.10.8.640">
    <property type="entry name" value="Cytochrome C biogenesis protein"/>
    <property type="match status" value="1"/>
</dbReference>
<dbReference type="GO" id="GO:0017004">
    <property type="term" value="P:cytochrome complex assembly"/>
    <property type="evidence" value="ECO:0007669"/>
    <property type="project" value="UniProtKB-KW"/>
</dbReference>
<protein>
    <recommendedName>
        <fullName evidence="7">Cytochrome c-type biogenesis protein</fullName>
    </recommendedName>
</protein>